<evidence type="ECO:0000313" key="3">
    <source>
        <dbReference type="Proteomes" id="UP001230156"/>
    </source>
</evidence>
<keyword evidence="3" id="KW-1185">Reference proteome</keyword>
<feature type="transmembrane region" description="Helical" evidence="1">
    <location>
        <begin position="33"/>
        <end position="49"/>
    </location>
</feature>
<keyword evidence="1" id="KW-1133">Transmembrane helix</keyword>
<reference evidence="3" key="1">
    <citation type="submission" date="2023-08" db="EMBL/GenBank/DDBJ databases">
        <title>Rhodospirillaceae gen. nov., a novel taxon isolated from the Yangtze River Yuezi River estuary sludge.</title>
        <authorList>
            <person name="Ruan L."/>
        </authorList>
    </citation>
    <scope>NUCLEOTIDE SEQUENCE [LARGE SCALE GENOMIC DNA]</scope>
    <source>
        <strain evidence="3">R-7</strain>
    </source>
</reference>
<gene>
    <name evidence="2" type="ORF">Q8A70_01470</name>
</gene>
<accession>A0ABU0YF20</accession>
<dbReference type="Proteomes" id="UP001230156">
    <property type="component" value="Unassembled WGS sequence"/>
</dbReference>
<comment type="caution">
    <text evidence="2">The sequence shown here is derived from an EMBL/GenBank/DDBJ whole genome shotgun (WGS) entry which is preliminary data.</text>
</comment>
<name>A0ABU0YF20_9PROT</name>
<proteinExistence type="predicted"/>
<evidence type="ECO:0000313" key="2">
    <source>
        <dbReference type="EMBL" id="MDQ7246310.1"/>
    </source>
</evidence>
<keyword evidence="1" id="KW-0472">Membrane</keyword>
<dbReference type="EMBL" id="JAUYVI010000001">
    <property type="protein sequence ID" value="MDQ7246310.1"/>
    <property type="molecule type" value="Genomic_DNA"/>
</dbReference>
<protein>
    <submittedName>
        <fullName evidence="2">Uncharacterized protein</fullName>
    </submittedName>
</protein>
<organism evidence="2 3">
    <name type="scientific">Dongia sedimenti</name>
    <dbReference type="NCBI Taxonomy" id="3064282"/>
    <lineage>
        <taxon>Bacteria</taxon>
        <taxon>Pseudomonadati</taxon>
        <taxon>Pseudomonadota</taxon>
        <taxon>Alphaproteobacteria</taxon>
        <taxon>Rhodospirillales</taxon>
        <taxon>Dongiaceae</taxon>
        <taxon>Dongia</taxon>
    </lineage>
</organism>
<evidence type="ECO:0000256" key="1">
    <source>
        <dbReference type="SAM" id="Phobius"/>
    </source>
</evidence>
<dbReference type="RefSeq" id="WP_379953689.1">
    <property type="nucleotide sequence ID" value="NZ_JAUYVI010000001.1"/>
</dbReference>
<keyword evidence="1" id="KW-0812">Transmembrane</keyword>
<sequence>MTDETRQYRYYRFANEADTLVDRIRGYLGRRSAADWGFFLAGVVIGGFLF</sequence>